<evidence type="ECO:0000259" key="4">
    <source>
        <dbReference type="PROSITE" id="PS01124"/>
    </source>
</evidence>
<evidence type="ECO:0000256" key="1">
    <source>
        <dbReference type="ARBA" id="ARBA00023015"/>
    </source>
</evidence>
<keyword evidence="2" id="KW-0238">DNA-binding</keyword>
<organism evidence="5 6">
    <name type="scientific">Fibrella aestuarina BUZ 2</name>
    <dbReference type="NCBI Taxonomy" id="1166018"/>
    <lineage>
        <taxon>Bacteria</taxon>
        <taxon>Pseudomonadati</taxon>
        <taxon>Bacteroidota</taxon>
        <taxon>Cytophagia</taxon>
        <taxon>Cytophagales</taxon>
        <taxon>Spirosomataceae</taxon>
        <taxon>Fibrella</taxon>
    </lineage>
</organism>
<dbReference type="GO" id="GO:0043565">
    <property type="term" value="F:sequence-specific DNA binding"/>
    <property type="evidence" value="ECO:0007669"/>
    <property type="project" value="InterPro"/>
</dbReference>
<dbReference type="AlphaFoldDB" id="I0K2I9"/>
<gene>
    <name evidence="5" type="ORF">FAES_0329</name>
</gene>
<dbReference type="Proteomes" id="UP000011058">
    <property type="component" value="Chromosome"/>
</dbReference>
<dbReference type="InterPro" id="IPR050204">
    <property type="entry name" value="AraC_XylS_family_regulators"/>
</dbReference>
<dbReference type="InterPro" id="IPR020449">
    <property type="entry name" value="Tscrpt_reg_AraC-type_HTH"/>
</dbReference>
<dbReference type="InterPro" id="IPR018062">
    <property type="entry name" value="HTH_AraC-typ_CS"/>
</dbReference>
<dbReference type="SUPFAM" id="SSF46689">
    <property type="entry name" value="Homeodomain-like"/>
    <property type="match status" value="2"/>
</dbReference>
<protein>
    <submittedName>
        <fullName evidence="5">MmsAB operon regulatory protein</fullName>
    </submittedName>
</protein>
<dbReference type="STRING" id="1166018.FAES_0329"/>
<sequence>MKYVSELYPRPALATSESLAWRGVRLEHHLSAAMELPAHVHEQHLLLLYQSESPMLVRQQQGSQFHQELFRPGTLGLYPGGEYGAVSWNKPADTIHLFIDNEHLETMARQSLDLAYLKLPFRFQFDDALLGQLGRQLLQAVGTQHALSLLYIESMTNTLCYHLIEHYASYERRPAHVPRLAPSVLSRIDTYLEAHADALITVEIMASLANLSAFHFARLFKQTTGMSPYQYVIGWKIRLACQRLRADEATMADISDALGFATPAHFSAAFKRVMGVTPRAFQRGRA</sequence>
<name>I0K2I9_9BACT</name>
<dbReference type="GO" id="GO:0003700">
    <property type="term" value="F:DNA-binding transcription factor activity"/>
    <property type="evidence" value="ECO:0007669"/>
    <property type="project" value="InterPro"/>
</dbReference>
<dbReference type="PROSITE" id="PS00041">
    <property type="entry name" value="HTH_ARAC_FAMILY_1"/>
    <property type="match status" value="1"/>
</dbReference>
<evidence type="ECO:0000313" key="5">
    <source>
        <dbReference type="EMBL" id="CCG98342.1"/>
    </source>
</evidence>
<feature type="domain" description="HTH araC/xylS-type" evidence="4">
    <location>
        <begin position="186"/>
        <end position="284"/>
    </location>
</feature>
<proteinExistence type="predicted"/>
<keyword evidence="3" id="KW-0804">Transcription</keyword>
<evidence type="ECO:0000256" key="3">
    <source>
        <dbReference type="ARBA" id="ARBA00023163"/>
    </source>
</evidence>
<dbReference type="PRINTS" id="PR00032">
    <property type="entry name" value="HTHARAC"/>
</dbReference>
<dbReference type="InterPro" id="IPR018060">
    <property type="entry name" value="HTH_AraC"/>
</dbReference>
<dbReference type="eggNOG" id="COG2207">
    <property type="taxonomic scope" value="Bacteria"/>
</dbReference>
<evidence type="ECO:0000313" key="6">
    <source>
        <dbReference type="Proteomes" id="UP000011058"/>
    </source>
</evidence>
<keyword evidence="6" id="KW-1185">Reference proteome</keyword>
<evidence type="ECO:0000256" key="2">
    <source>
        <dbReference type="ARBA" id="ARBA00023125"/>
    </source>
</evidence>
<dbReference type="PROSITE" id="PS01124">
    <property type="entry name" value="HTH_ARAC_FAMILY_2"/>
    <property type="match status" value="1"/>
</dbReference>
<dbReference type="Pfam" id="PF12833">
    <property type="entry name" value="HTH_18"/>
    <property type="match status" value="1"/>
</dbReference>
<dbReference type="SMART" id="SM00342">
    <property type="entry name" value="HTH_ARAC"/>
    <property type="match status" value="1"/>
</dbReference>
<dbReference type="KEGG" id="fae:FAES_0329"/>
<accession>I0K2I9</accession>
<keyword evidence="1" id="KW-0805">Transcription regulation</keyword>
<reference evidence="5 6" key="1">
    <citation type="journal article" date="2012" name="J. Bacteriol.">
        <title>Genome Sequence of Fibrella aestuarina BUZ 2T, a Filamentous Marine Bacterium.</title>
        <authorList>
            <person name="Filippini M."/>
            <person name="Qi W."/>
            <person name="Blom J."/>
            <person name="Goesmann A."/>
            <person name="Smits T.H."/>
            <person name="Bagheri H.C."/>
        </authorList>
    </citation>
    <scope>NUCLEOTIDE SEQUENCE [LARGE SCALE GENOMIC DNA]</scope>
    <source>
        <strain evidence="6">BUZ 2T</strain>
    </source>
</reference>
<dbReference type="RefSeq" id="WP_015329442.1">
    <property type="nucleotide sequence ID" value="NC_020054.1"/>
</dbReference>
<dbReference type="OrthoDB" id="9813413at2"/>
<dbReference type="InterPro" id="IPR009057">
    <property type="entry name" value="Homeodomain-like_sf"/>
</dbReference>
<dbReference type="PANTHER" id="PTHR46796:SF6">
    <property type="entry name" value="ARAC SUBFAMILY"/>
    <property type="match status" value="1"/>
</dbReference>
<dbReference type="EMBL" id="HE796683">
    <property type="protein sequence ID" value="CCG98342.1"/>
    <property type="molecule type" value="Genomic_DNA"/>
</dbReference>
<dbReference type="Gene3D" id="1.10.10.60">
    <property type="entry name" value="Homeodomain-like"/>
    <property type="match status" value="2"/>
</dbReference>
<dbReference type="PATRIC" id="fig|1166018.3.peg.337"/>
<dbReference type="HOGENOM" id="CLU_000445_88_4_10"/>
<dbReference type="PANTHER" id="PTHR46796">
    <property type="entry name" value="HTH-TYPE TRANSCRIPTIONAL ACTIVATOR RHAS-RELATED"/>
    <property type="match status" value="1"/>
</dbReference>